<accession>A0A0C3D6V5</accession>
<reference evidence="1 2" key="1">
    <citation type="submission" date="2014-04" db="EMBL/GenBank/DDBJ databases">
        <authorList>
            <consortium name="DOE Joint Genome Institute"/>
            <person name="Kuo A."/>
            <person name="Kohler A."/>
            <person name="Nagy L.G."/>
            <person name="Floudas D."/>
            <person name="Copeland A."/>
            <person name="Barry K.W."/>
            <person name="Cichocki N."/>
            <person name="Veneault-Fourrey C."/>
            <person name="LaButti K."/>
            <person name="Lindquist E.A."/>
            <person name="Lipzen A."/>
            <person name="Lundell T."/>
            <person name="Morin E."/>
            <person name="Murat C."/>
            <person name="Sun H."/>
            <person name="Tunlid A."/>
            <person name="Henrissat B."/>
            <person name="Grigoriev I.V."/>
            <person name="Hibbett D.S."/>
            <person name="Martin F."/>
            <person name="Nordberg H.P."/>
            <person name="Cantor M.N."/>
            <person name="Hua S.X."/>
        </authorList>
    </citation>
    <scope>NUCLEOTIDE SEQUENCE [LARGE SCALE GENOMIC DNA]</scope>
    <source>
        <strain evidence="1 2">Foug A</strain>
    </source>
</reference>
<evidence type="ECO:0000313" key="2">
    <source>
        <dbReference type="Proteomes" id="UP000053989"/>
    </source>
</evidence>
<dbReference type="Proteomes" id="UP000053989">
    <property type="component" value="Unassembled WGS sequence"/>
</dbReference>
<dbReference type="OrthoDB" id="3183574at2759"/>
<reference evidence="2" key="2">
    <citation type="submission" date="2015-01" db="EMBL/GenBank/DDBJ databases">
        <title>Evolutionary Origins and Diversification of the Mycorrhizal Mutualists.</title>
        <authorList>
            <consortium name="DOE Joint Genome Institute"/>
            <consortium name="Mycorrhizal Genomics Consortium"/>
            <person name="Kohler A."/>
            <person name="Kuo A."/>
            <person name="Nagy L.G."/>
            <person name="Floudas D."/>
            <person name="Copeland A."/>
            <person name="Barry K.W."/>
            <person name="Cichocki N."/>
            <person name="Veneault-Fourrey C."/>
            <person name="LaButti K."/>
            <person name="Lindquist E.A."/>
            <person name="Lipzen A."/>
            <person name="Lundell T."/>
            <person name="Morin E."/>
            <person name="Murat C."/>
            <person name="Riley R."/>
            <person name="Ohm R."/>
            <person name="Sun H."/>
            <person name="Tunlid A."/>
            <person name="Henrissat B."/>
            <person name="Grigoriev I.V."/>
            <person name="Hibbett D.S."/>
            <person name="Martin F."/>
        </authorList>
    </citation>
    <scope>NUCLEOTIDE SEQUENCE [LARGE SCALE GENOMIC DNA]</scope>
    <source>
        <strain evidence="2">Foug A</strain>
    </source>
</reference>
<keyword evidence="2" id="KW-1185">Reference proteome</keyword>
<dbReference type="AlphaFoldDB" id="A0A0C3D6V5"/>
<dbReference type="InParanoid" id="A0A0C3D6V5"/>
<dbReference type="HOGENOM" id="CLU_068912_3_0_1"/>
<protein>
    <submittedName>
        <fullName evidence="1">Uncharacterized protein</fullName>
    </submittedName>
</protein>
<organism evidence="1 2">
    <name type="scientific">Scleroderma citrinum Foug A</name>
    <dbReference type="NCBI Taxonomy" id="1036808"/>
    <lineage>
        <taxon>Eukaryota</taxon>
        <taxon>Fungi</taxon>
        <taxon>Dikarya</taxon>
        <taxon>Basidiomycota</taxon>
        <taxon>Agaricomycotina</taxon>
        <taxon>Agaricomycetes</taxon>
        <taxon>Agaricomycetidae</taxon>
        <taxon>Boletales</taxon>
        <taxon>Sclerodermatineae</taxon>
        <taxon>Sclerodermataceae</taxon>
        <taxon>Scleroderma</taxon>
    </lineage>
</organism>
<gene>
    <name evidence="1" type="ORF">SCLCIDRAFT_141871</name>
</gene>
<name>A0A0C3D6V5_9AGAM</name>
<proteinExistence type="predicted"/>
<evidence type="ECO:0000313" key="1">
    <source>
        <dbReference type="EMBL" id="KIM52124.1"/>
    </source>
</evidence>
<sequence>MLSAQFFNSGNDLTSILRTCDAVVSGSTALHYLLPLATTPWTLTDLDIYVPLRFCHQLENLLICHGYCIVKQGKHNDSLYSLSKIYMVMSFINNYKKIDVIVCKTDGAVLPIFQFHCTAVMDFITASSIYCAYPSLTFWGLAMINSAPLYQ</sequence>
<dbReference type="EMBL" id="KN822223">
    <property type="protein sequence ID" value="KIM52124.1"/>
    <property type="molecule type" value="Genomic_DNA"/>
</dbReference>